<comment type="caution">
    <text evidence="2">The sequence shown here is derived from an EMBL/GenBank/DDBJ whole genome shotgun (WGS) entry which is preliminary data.</text>
</comment>
<dbReference type="EMBL" id="JACHIH010000011">
    <property type="protein sequence ID" value="MBB5047436.1"/>
    <property type="molecule type" value="Genomic_DNA"/>
</dbReference>
<keyword evidence="3" id="KW-1185">Reference proteome</keyword>
<keyword evidence="1" id="KW-1133">Transmembrane helix</keyword>
<feature type="transmembrane region" description="Helical" evidence="1">
    <location>
        <begin position="86"/>
        <end position="105"/>
    </location>
</feature>
<keyword evidence="1" id="KW-0812">Transmembrane</keyword>
<feature type="transmembrane region" description="Helical" evidence="1">
    <location>
        <begin position="62"/>
        <end position="80"/>
    </location>
</feature>
<reference evidence="2 3" key="1">
    <citation type="submission" date="2020-08" db="EMBL/GenBank/DDBJ databases">
        <title>Genomic Encyclopedia of Type Strains, Phase IV (KMG-IV): sequencing the most valuable type-strain genomes for metagenomic binning, comparative biology and taxonomic classification.</title>
        <authorList>
            <person name="Goeker M."/>
        </authorList>
    </citation>
    <scope>NUCLEOTIDE SEQUENCE [LARGE SCALE GENOMIC DNA]</scope>
    <source>
        <strain evidence="2 3">DSM 12706</strain>
    </source>
</reference>
<name>A0A7W8E021_9BRAD</name>
<evidence type="ECO:0000256" key="1">
    <source>
        <dbReference type="SAM" id="Phobius"/>
    </source>
</evidence>
<organism evidence="2 3">
    <name type="scientific">Rhodopseudomonas rhenobacensis</name>
    <dbReference type="NCBI Taxonomy" id="87461"/>
    <lineage>
        <taxon>Bacteria</taxon>
        <taxon>Pseudomonadati</taxon>
        <taxon>Pseudomonadota</taxon>
        <taxon>Alphaproteobacteria</taxon>
        <taxon>Hyphomicrobiales</taxon>
        <taxon>Nitrobacteraceae</taxon>
        <taxon>Rhodopseudomonas</taxon>
    </lineage>
</organism>
<dbReference type="RefSeq" id="WP_246432900.1">
    <property type="nucleotide sequence ID" value="NZ_JACHIH010000011.1"/>
</dbReference>
<evidence type="ECO:0000313" key="2">
    <source>
        <dbReference type="EMBL" id="MBB5047436.1"/>
    </source>
</evidence>
<accession>A0A7W8E021</accession>
<sequence>MKGFLAVFSGALFLVSAWVGVRAEMSARRYFPPSFADELSSRYFMQYVLFDRTIPLEIRRRFAVSSALAIMAFAGFAAVAYLSDNFVIAVLLLLISGYAVANIVVQWRRARR</sequence>
<proteinExistence type="predicted"/>
<evidence type="ECO:0000313" key="3">
    <source>
        <dbReference type="Proteomes" id="UP000542353"/>
    </source>
</evidence>
<keyword evidence="1" id="KW-0472">Membrane</keyword>
<gene>
    <name evidence="2" type="ORF">HNR60_002191</name>
</gene>
<dbReference type="Proteomes" id="UP000542353">
    <property type="component" value="Unassembled WGS sequence"/>
</dbReference>
<protein>
    <submittedName>
        <fullName evidence="2">Uncharacterized protein</fullName>
    </submittedName>
</protein>
<dbReference type="AlphaFoldDB" id="A0A7W8E021"/>